<dbReference type="Proteomes" id="UP000034954">
    <property type="component" value="Unassembled WGS sequence"/>
</dbReference>
<sequence length="96" mass="11248">MGRDDVLAILRDFKQRFAEKYGILEIGIFGSTARDDAREDSDVDICIKTKTPDPFAIVHIKEEIESRIRKHVDIVRIREKMNPFLRERIEKEGIYA</sequence>
<evidence type="ECO:0000256" key="3">
    <source>
        <dbReference type="ARBA" id="ARBA00022679"/>
    </source>
</evidence>
<keyword evidence="12" id="KW-1185">Reference proteome</keyword>
<proteinExistence type="inferred from homology"/>
<evidence type="ECO:0000259" key="10">
    <source>
        <dbReference type="Pfam" id="PF01909"/>
    </source>
</evidence>
<dbReference type="GO" id="GO:0046872">
    <property type="term" value="F:metal ion binding"/>
    <property type="evidence" value="ECO:0007669"/>
    <property type="project" value="UniProtKB-KW"/>
</dbReference>
<evidence type="ECO:0000256" key="6">
    <source>
        <dbReference type="ARBA" id="ARBA00022741"/>
    </source>
</evidence>
<evidence type="ECO:0000256" key="9">
    <source>
        <dbReference type="ARBA" id="ARBA00038276"/>
    </source>
</evidence>
<dbReference type="AlphaFoldDB" id="A0A0M2UTM2"/>
<evidence type="ECO:0000256" key="5">
    <source>
        <dbReference type="ARBA" id="ARBA00022723"/>
    </source>
</evidence>
<dbReference type="GO" id="GO:0016779">
    <property type="term" value="F:nucleotidyltransferase activity"/>
    <property type="evidence" value="ECO:0007669"/>
    <property type="project" value="UniProtKB-KW"/>
</dbReference>
<evidence type="ECO:0000256" key="1">
    <source>
        <dbReference type="ARBA" id="ARBA00001946"/>
    </source>
</evidence>
<gene>
    <name evidence="11" type="ORF">BROFUL_02972</name>
</gene>
<evidence type="ECO:0000256" key="8">
    <source>
        <dbReference type="ARBA" id="ARBA00022842"/>
    </source>
</evidence>
<dbReference type="InterPro" id="IPR052038">
    <property type="entry name" value="Type-VII_TA_antitoxin"/>
</dbReference>
<comment type="cofactor">
    <cofactor evidence="1">
        <name>Mg(2+)</name>
        <dbReference type="ChEBI" id="CHEBI:18420"/>
    </cofactor>
</comment>
<comment type="similarity">
    <text evidence="9">Belongs to the MntA antitoxin family.</text>
</comment>
<dbReference type="SUPFAM" id="SSF81301">
    <property type="entry name" value="Nucleotidyltransferase"/>
    <property type="match status" value="1"/>
</dbReference>
<dbReference type="InterPro" id="IPR002934">
    <property type="entry name" value="Polymerase_NTP_transf_dom"/>
</dbReference>
<dbReference type="EMBL" id="LAQJ01000280">
    <property type="protein sequence ID" value="KKO18336.1"/>
    <property type="molecule type" value="Genomic_DNA"/>
</dbReference>
<evidence type="ECO:0000256" key="4">
    <source>
        <dbReference type="ARBA" id="ARBA00022695"/>
    </source>
</evidence>
<dbReference type="PANTHER" id="PTHR33571">
    <property type="entry name" value="SSL8005 PROTEIN"/>
    <property type="match status" value="1"/>
</dbReference>
<evidence type="ECO:0000256" key="7">
    <source>
        <dbReference type="ARBA" id="ARBA00022840"/>
    </source>
</evidence>
<dbReference type="InterPro" id="IPR043519">
    <property type="entry name" value="NT_sf"/>
</dbReference>
<evidence type="ECO:0000256" key="2">
    <source>
        <dbReference type="ARBA" id="ARBA00022649"/>
    </source>
</evidence>
<dbReference type="CDD" id="cd05403">
    <property type="entry name" value="NT_KNTase_like"/>
    <property type="match status" value="1"/>
</dbReference>
<reference evidence="11 12" key="1">
    <citation type="journal article" date="2013" name="BMC Microbiol.">
        <title>Identification of the type II cytochrome c maturation pathway in anammox bacteria by comparative genomics.</title>
        <authorList>
            <person name="Ferousi C."/>
            <person name="Speth D.R."/>
            <person name="Reimann J."/>
            <person name="Op den Camp H.J."/>
            <person name="Allen J.W."/>
            <person name="Keltjens J.T."/>
            <person name="Jetten M.S."/>
        </authorList>
    </citation>
    <scope>NUCLEOTIDE SEQUENCE [LARGE SCALE GENOMIC DNA]</scope>
    <source>
        <strain evidence="11">RU1</strain>
    </source>
</reference>
<keyword evidence="8" id="KW-0460">Magnesium</keyword>
<protein>
    <recommendedName>
        <fullName evidence="10">Polymerase nucleotidyl transferase domain-containing protein</fullName>
    </recommendedName>
</protein>
<keyword evidence="6" id="KW-0547">Nucleotide-binding</keyword>
<organism evidence="11 12">
    <name type="scientific">Candidatus Brocadia fulgida</name>
    <dbReference type="NCBI Taxonomy" id="380242"/>
    <lineage>
        <taxon>Bacteria</taxon>
        <taxon>Pseudomonadati</taxon>
        <taxon>Planctomycetota</taxon>
        <taxon>Candidatus Brocadiia</taxon>
        <taxon>Candidatus Brocadiales</taxon>
        <taxon>Candidatus Brocadiaceae</taxon>
        <taxon>Candidatus Brocadia</taxon>
    </lineage>
</organism>
<evidence type="ECO:0000313" key="11">
    <source>
        <dbReference type="EMBL" id="KKO18336.1"/>
    </source>
</evidence>
<dbReference type="PATRIC" id="fig|380242.3.peg.3676"/>
<keyword evidence="7" id="KW-0067">ATP-binding</keyword>
<keyword evidence="4" id="KW-0548">Nucleotidyltransferase</keyword>
<feature type="domain" description="Polymerase nucleotidyl transferase" evidence="10">
    <location>
        <begin position="10"/>
        <end position="95"/>
    </location>
</feature>
<keyword evidence="5" id="KW-0479">Metal-binding</keyword>
<dbReference type="PANTHER" id="PTHR33571:SF14">
    <property type="entry name" value="PROTEIN ADENYLYLTRANSFERASE MJ0435-RELATED"/>
    <property type="match status" value="1"/>
</dbReference>
<name>A0A0M2UTM2_9BACT</name>
<dbReference type="GO" id="GO:0005524">
    <property type="term" value="F:ATP binding"/>
    <property type="evidence" value="ECO:0007669"/>
    <property type="project" value="UniProtKB-KW"/>
</dbReference>
<keyword evidence="3" id="KW-0808">Transferase</keyword>
<dbReference type="Gene3D" id="3.30.460.10">
    <property type="entry name" value="Beta Polymerase, domain 2"/>
    <property type="match status" value="1"/>
</dbReference>
<keyword evidence="2" id="KW-1277">Toxin-antitoxin system</keyword>
<dbReference type="Pfam" id="PF01909">
    <property type="entry name" value="NTP_transf_2"/>
    <property type="match status" value="1"/>
</dbReference>
<comment type="caution">
    <text evidence="11">The sequence shown here is derived from an EMBL/GenBank/DDBJ whole genome shotgun (WGS) entry which is preliminary data.</text>
</comment>
<evidence type="ECO:0000313" key="12">
    <source>
        <dbReference type="Proteomes" id="UP000034954"/>
    </source>
</evidence>
<accession>A0A0M2UTM2</accession>